<name>A0A2U9KIE8_MYCMR</name>
<sequence length="185" mass="19964">MDLPGNDDYNQDLGALDFSGGGTSEDSGLGALDEYAPPEPQETEQAGADLDALHGLTEKEDEPDIAMFTVTNPQGSVSVTTMMGGIVQRVTVTDKAANMSESALAEEIFVIADLARQKARAAQHTFMVEAMASELSDETEEEGALLREFVGMTLNLPTPEEAEAAEAEVFATRYEVDYTSRYNER</sequence>
<dbReference type="RefSeq" id="WP_020727037.1">
    <property type="nucleotide sequence ID" value="NZ_BQLB01000336.1"/>
</dbReference>
<evidence type="ECO:0000313" key="3">
    <source>
        <dbReference type="EMBL" id="RFZ40186.1"/>
    </source>
</evidence>
<proteinExistence type="predicted"/>
<evidence type="ECO:0000313" key="4">
    <source>
        <dbReference type="Proteomes" id="UP000257451"/>
    </source>
</evidence>
<feature type="region of interest" description="Disordered" evidence="1">
    <location>
        <begin position="1"/>
        <end position="48"/>
    </location>
</feature>
<dbReference type="EMBL" id="PEDF01000092">
    <property type="protein sequence ID" value="RFZ40186.1"/>
    <property type="molecule type" value="Genomic_DNA"/>
</dbReference>
<dbReference type="AlphaFoldDB" id="A0A2U9KIE8"/>
<protein>
    <submittedName>
        <fullName evidence="3">ESX-1 secretion-associated protein EspD</fullName>
    </submittedName>
    <submittedName>
        <fullName evidence="2">EspH</fullName>
    </submittedName>
</protein>
<evidence type="ECO:0000256" key="1">
    <source>
        <dbReference type="SAM" id="MobiDB-lite"/>
    </source>
</evidence>
<dbReference type="Proteomes" id="UP000257451">
    <property type="component" value="Unassembled WGS sequence"/>
</dbReference>
<gene>
    <name evidence="2" type="primary">espH</name>
    <name evidence="3" type="synonym">espD_4</name>
    <name evidence="3" type="ORF">DAVIS_03042</name>
</gene>
<evidence type="ECO:0000313" key="2">
    <source>
        <dbReference type="EMBL" id="AWS33765.1"/>
    </source>
</evidence>
<reference evidence="2" key="1">
    <citation type="journal article" date="2018" name="Front. Microbiol.">
        <title>ESX-1 Secretion System in Sliding Motility and Biofilm Formation.</title>
        <authorList>
            <person name="Lai L.-Y."/>
            <person name="Lin T.-L."/>
            <person name="Chen Y.-Y."/>
            <person name="Hsieh P.-F."/>
            <person name="Wang J.-T."/>
        </authorList>
    </citation>
    <scope>NUCLEOTIDE SEQUENCE</scope>
    <source>
        <strain evidence="2">NTUH-M6885</strain>
    </source>
</reference>
<dbReference type="EMBL" id="MF034931">
    <property type="protein sequence ID" value="AWS33765.1"/>
    <property type="molecule type" value="Genomic_DNA"/>
</dbReference>
<accession>A0A2U9KIE8</accession>
<reference evidence="3 4" key="2">
    <citation type="journal article" date="2018" name="Sci. Rep.">
        <title>Extensive genomic diversity among Mycobacterium marinum strains revealed by whole genome sequencing.</title>
        <authorList>
            <person name="Das S."/>
            <person name="Pettersson B.M."/>
            <person name="Behra P.R."/>
            <person name="Mallick A."/>
            <person name="Cheramie M."/>
            <person name="Ramesh M."/>
            <person name="Shirreff L."/>
            <person name="DuCote T."/>
            <person name="Dasgupta S."/>
            <person name="Ennis D.G."/>
            <person name="Kirsebom L.A."/>
        </authorList>
    </citation>
    <scope>NUCLEOTIDE SEQUENCE [LARGE SCALE GENOMIC DNA]</scope>
    <source>
        <strain evidence="3 4">Davis1</strain>
    </source>
</reference>
<organism evidence="2">
    <name type="scientific">Mycobacterium marinum</name>
    <dbReference type="NCBI Taxonomy" id="1781"/>
    <lineage>
        <taxon>Bacteria</taxon>
        <taxon>Bacillati</taxon>
        <taxon>Actinomycetota</taxon>
        <taxon>Actinomycetes</taxon>
        <taxon>Mycobacteriales</taxon>
        <taxon>Mycobacteriaceae</taxon>
        <taxon>Mycobacterium</taxon>
        <taxon>Mycobacterium ulcerans group</taxon>
    </lineage>
</organism>